<keyword evidence="3" id="KW-1185">Reference proteome</keyword>
<feature type="region of interest" description="Disordered" evidence="1">
    <location>
        <begin position="232"/>
        <end position="252"/>
    </location>
</feature>
<organism evidence="2 3">
    <name type="scientific">Taxus chinensis</name>
    <name type="common">Chinese yew</name>
    <name type="synonym">Taxus wallichiana var. chinensis</name>
    <dbReference type="NCBI Taxonomy" id="29808"/>
    <lineage>
        <taxon>Eukaryota</taxon>
        <taxon>Viridiplantae</taxon>
        <taxon>Streptophyta</taxon>
        <taxon>Embryophyta</taxon>
        <taxon>Tracheophyta</taxon>
        <taxon>Spermatophyta</taxon>
        <taxon>Pinopsida</taxon>
        <taxon>Pinidae</taxon>
        <taxon>Conifers II</taxon>
        <taxon>Cupressales</taxon>
        <taxon>Taxaceae</taxon>
        <taxon>Taxus</taxon>
    </lineage>
</organism>
<dbReference type="OMA" id="ENCDSEW"/>
<accession>A0AA38CAP9</accession>
<name>A0AA38CAP9_TAXCH</name>
<dbReference type="InterPro" id="IPR053273">
    <property type="entry name" value="CST_Regulator"/>
</dbReference>
<dbReference type="AlphaFoldDB" id="A0AA38CAP9"/>
<feature type="region of interest" description="Disordered" evidence="1">
    <location>
        <begin position="150"/>
        <end position="171"/>
    </location>
</feature>
<comment type="caution">
    <text evidence="2">The sequence shown here is derived from an EMBL/GenBank/DDBJ whole genome shotgun (WGS) entry which is preliminary data.</text>
</comment>
<dbReference type="EMBL" id="JAHRHJ020000010">
    <property type="protein sequence ID" value="KAH9296850.1"/>
    <property type="molecule type" value="Genomic_DNA"/>
</dbReference>
<proteinExistence type="predicted"/>
<sequence>MVPEGSIIVESDVSSKGLSWVDRMYQKFEHICEEVDKNPSHLIQETTKYVENQVSIAGANVRKICEEVIQEILPPAPEVAIKSLSSIITVDLDLEEKFMIAEKSKPDYEQTKSLITKSVDPYNLKQDFADVQKEPDCAFSSCETLQKGFPFNPQDADSDLSSLNTGRQLPSPSLQQTLAEKQHVTLKLEAENCTEDACGIRETASFSLAEPMMKQQRESTQLDVLVPADKTGKMSLEETPKTKDKRNSNAKDGERVLTAVEPFTESRLRFSKLNSTMDESEQSAYWYESESIDISASNPFYEVARIDKYYSPEDCDSDWELL</sequence>
<feature type="compositionally biased region" description="Polar residues" evidence="1">
    <location>
        <begin position="159"/>
        <end position="171"/>
    </location>
</feature>
<reference evidence="2 3" key="1">
    <citation type="journal article" date="2021" name="Nat. Plants">
        <title>The Taxus genome provides insights into paclitaxel biosynthesis.</title>
        <authorList>
            <person name="Xiong X."/>
            <person name="Gou J."/>
            <person name="Liao Q."/>
            <person name="Li Y."/>
            <person name="Zhou Q."/>
            <person name="Bi G."/>
            <person name="Li C."/>
            <person name="Du R."/>
            <person name="Wang X."/>
            <person name="Sun T."/>
            <person name="Guo L."/>
            <person name="Liang H."/>
            <person name="Lu P."/>
            <person name="Wu Y."/>
            <person name="Zhang Z."/>
            <person name="Ro D.K."/>
            <person name="Shang Y."/>
            <person name="Huang S."/>
            <person name="Yan J."/>
        </authorList>
    </citation>
    <scope>NUCLEOTIDE SEQUENCE [LARGE SCALE GENOMIC DNA]</scope>
    <source>
        <strain evidence="2">Ta-2019</strain>
    </source>
</reference>
<evidence type="ECO:0000313" key="3">
    <source>
        <dbReference type="Proteomes" id="UP000824469"/>
    </source>
</evidence>
<gene>
    <name evidence="2" type="ORF">KI387_028532</name>
</gene>
<dbReference type="PANTHER" id="PTHR34659">
    <property type="entry name" value="BNAA05G11610D PROTEIN"/>
    <property type="match status" value="1"/>
</dbReference>
<evidence type="ECO:0000256" key="1">
    <source>
        <dbReference type="SAM" id="MobiDB-lite"/>
    </source>
</evidence>
<evidence type="ECO:0000313" key="2">
    <source>
        <dbReference type="EMBL" id="KAH9296850.1"/>
    </source>
</evidence>
<protein>
    <submittedName>
        <fullName evidence="2">Uncharacterized protein</fullName>
    </submittedName>
</protein>
<dbReference type="Proteomes" id="UP000824469">
    <property type="component" value="Unassembled WGS sequence"/>
</dbReference>
<dbReference type="PANTHER" id="PTHR34659:SF1">
    <property type="entry name" value="PROTEIN EGT2"/>
    <property type="match status" value="1"/>
</dbReference>